<reference evidence="5 6" key="1">
    <citation type="submission" date="2013-11" db="EMBL/GenBank/DDBJ databases">
        <title>Metagenomic analysis of a methanogenic consortium involved in long chain n-alkane degradation.</title>
        <authorList>
            <person name="Davidova I.A."/>
            <person name="Callaghan A.V."/>
            <person name="Wawrik B."/>
            <person name="Pruitt S."/>
            <person name="Marks C."/>
            <person name="Duncan K.E."/>
            <person name="Suflita J.M."/>
        </authorList>
    </citation>
    <scope>NUCLEOTIDE SEQUENCE [LARGE SCALE GENOMIC DNA]</scope>
    <source>
        <strain evidence="5 6">SPR</strain>
    </source>
</reference>
<dbReference type="PANTHER" id="PTHR42659">
    <property type="entry name" value="XANTHINE DEHYDROGENASE SUBUNIT C-RELATED"/>
    <property type="match status" value="1"/>
</dbReference>
<feature type="domain" description="FAD-binding PCMH-type" evidence="4">
    <location>
        <begin position="1"/>
        <end position="177"/>
    </location>
</feature>
<dbReference type="RefSeq" id="WP_044350417.1">
    <property type="nucleotide sequence ID" value="NZ_AZAC01000029.1"/>
</dbReference>
<dbReference type="Gene3D" id="3.30.390.50">
    <property type="entry name" value="CO dehydrogenase flavoprotein, C-terminal domain"/>
    <property type="match status" value="1"/>
</dbReference>
<dbReference type="AlphaFoldDB" id="A0A0D2JA31"/>
<accession>A0A0D2JA31</accession>
<organism evidence="5 6">
    <name type="scientific">Dethiosulfatarculus sandiegensis</name>
    <dbReference type="NCBI Taxonomy" id="1429043"/>
    <lineage>
        <taxon>Bacteria</taxon>
        <taxon>Pseudomonadati</taxon>
        <taxon>Thermodesulfobacteriota</taxon>
        <taxon>Desulfarculia</taxon>
        <taxon>Desulfarculales</taxon>
        <taxon>Desulfarculaceae</taxon>
        <taxon>Dethiosulfatarculus</taxon>
    </lineage>
</organism>
<dbReference type="EMBL" id="AZAC01000029">
    <property type="protein sequence ID" value="KIX12531.1"/>
    <property type="molecule type" value="Genomic_DNA"/>
</dbReference>
<evidence type="ECO:0000256" key="3">
    <source>
        <dbReference type="ARBA" id="ARBA00023002"/>
    </source>
</evidence>
<sequence length="292" mass="31371">MLLPGFDYHRPREIKEALAVLADYQDQAALLAGGTDLLVNMKRKLARPSQVVGLEALAGLKEIQVGENEIRLGPMLTATELAENPEVQSLAGVLALGASRLGGEQVRNRATLGGNVVNARPAADLCLPLLALEAKALLKSVSDERILDLDEFFLGPGETARRPSEMVTALIVQRESLPVGYGYEKLGLRQAMEIALVNVAVKLVLEKDKKTVNKVFISLGAVAPRPILAREAAGTLAGAEAGEDALKNAARKAVSEASPIDDHRGAAWYRKRMIEVLTFRALKQAWEQAKGA</sequence>
<protein>
    <recommendedName>
        <fullName evidence="4">FAD-binding PCMH-type domain-containing protein</fullName>
    </recommendedName>
</protein>
<comment type="caution">
    <text evidence="5">The sequence shown here is derived from an EMBL/GenBank/DDBJ whole genome shotgun (WGS) entry which is preliminary data.</text>
</comment>
<name>A0A0D2JA31_9BACT</name>
<dbReference type="PROSITE" id="PS51387">
    <property type="entry name" value="FAD_PCMH"/>
    <property type="match status" value="1"/>
</dbReference>
<proteinExistence type="predicted"/>
<dbReference type="SUPFAM" id="SSF56176">
    <property type="entry name" value="FAD-binding/transporter-associated domain-like"/>
    <property type="match status" value="1"/>
</dbReference>
<dbReference type="Gene3D" id="3.30.465.10">
    <property type="match status" value="1"/>
</dbReference>
<dbReference type="InterPro" id="IPR051312">
    <property type="entry name" value="Diverse_Substr_Oxidored"/>
</dbReference>
<dbReference type="Pfam" id="PF03450">
    <property type="entry name" value="CO_deh_flav_C"/>
    <property type="match status" value="1"/>
</dbReference>
<dbReference type="InterPro" id="IPR036318">
    <property type="entry name" value="FAD-bd_PCMH-like_sf"/>
</dbReference>
<evidence type="ECO:0000256" key="2">
    <source>
        <dbReference type="ARBA" id="ARBA00022827"/>
    </source>
</evidence>
<dbReference type="InterPro" id="IPR016169">
    <property type="entry name" value="FAD-bd_PCMH_sub2"/>
</dbReference>
<evidence type="ECO:0000259" key="4">
    <source>
        <dbReference type="PROSITE" id="PS51387"/>
    </source>
</evidence>
<dbReference type="InterPro" id="IPR002346">
    <property type="entry name" value="Mopterin_DH_FAD-bd"/>
</dbReference>
<dbReference type="SUPFAM" id="SSF55447">
    <property type="entry name" value="CO dehydrogenase flavoprotein C-terminal domain-like"/>
    <property type="match status" value="1"/>
</dbReference>
<gene>
    <name evidence="5" type="ORF">X474_18175</name>
</gene>
<evidence type="ECO:0000313" key="6">
    <source>
        <dbReference type="Proteomes" id="UP000032233"/>
    </source>
</evidence>
<evidence type="ECO:0000313" key="5">
    <source>
        <dbReference type="EMBL" id="KIX12531.1"/>
    </source>
</evidence>
<dbReference type="InterPro" id="IPR016167">
    <property type="entry name" value="FAD-bd_PCMH_sub1"/>
</dbReference>
<dbReference type="PANTHER" id="PTHR42659:SF2">
    <property type="entry name" value="XANTHINE DEHYDROGENASE SUBUNIT C-RELATED"/>
    <property type="match status" value="1"/>
</dbReference>
<keyword evidence="3" id="KW-0560">Oxidoreductase</keyword>
<keyword evidence="2" id="KW-0274">FAD</keyword>
<dbReference type="Proteomes" id="UP000032233">
    <property type="component" value="Unassembled WGS sequence"/>
</dbReference>
<dbReference type="SMART" id="SM01092">
    <property type="entry name" value="CO_deh_flav_C"/>
    <property type="match status" value="1"/>
</dbReference>
<dbReference type="Gene3D" id="3.30.43.10">
    <property type="entry name" value="Uridine Diphospho-n-acetylenolpyruvylglucosamine Reductase, domain 2"/>
    <property type="match status" value="1"/>
</dbReference>
<dbReference type="InterPro" id="IPR005107">
    <property type="entry name" value="CO_DH_flav_C"/>
</dbReference>
<dbReference type="Pfam" id="PF00941">
    <property type="entry name" value="FAD_binding_5"/>
    <property type="match status" value="1"/>
</dbReference>
<keyword evidence="1" id="KW-0285">Flavoprotein</keyword>
<dbReference type="GO" id="GO:0071949">
    <property type="term" value="F:FAD binding"/>
    <property type="evidence" value="ECO:0007669"/>
    <property type="project" value="InterPro"/>
</dbReference>
<dbReference type="InterPro" id="IPR036683">
    <property type="entry name" value="CO_DH_flav_C_dom_sf"/>
</dbReference>
<dbReference type="InterPro" id="IPR016166">
    <property type="entry name" value="FAD-bd_PCMH"/>
</dbReference>
<keyword evidence="6" id="KW-1185">Reference proteome</keyword>
<dbReference type="OrthoDB" id="9783813at2"/>
<evidence type="ECO:0000256" key="1">
    <source>
        <dbReference type="ARBA" id="ARBA00022630"/>
    </source>
</evidence>
<dbReference type="GO" id="GO:0016491">
    <property type="term" value="F:oxidoreductase activity"/>
    <property type="evidence" value="ECO:0007669"/>
    <property type="project" value="UniProtKB-KW"/>
</dbReference>
<dbReference type="InParanoid" id="A0A0D2JA31"/>
<dbReference type="STRING" id="1429043.X474_18175"/>